<reference evidence="1 2" key="1">
    <citation type="submission" date="2018-12" db="EMBL/GenBank/DDBJ databases">
        <authorList>
            <consortium name="Pathogen Informatics"/>
        </authorList>
    </citation>
    <scope>NUCLEOTIDE SEQUENCE [LARGE SCALE GENOMIC DNA]</scope>
    <source>
        <strain evidence="1 2">NCTC12905</strain>
    </source>
</reference>
<accession>A0A3S5AV73</accession>
<sequence>MKQILKLLFTGVVLFTMTGCGSDQAPLTAVDVWEKPGADSLEIKKALLECGMPTPSGISSESDLNIPESDSDIHEKINADASIDACLIQAGFHHRLGAMKWCEKYKDVKLPICQPDAVIPQRSVEKRLNSPYCKENADQPECQP</sequence>
<dbReference type="Proteomes" id="UP000274201">
    <property type="component" value="Chromosome"/>
</dbReference>
<evidence type="ECO:0000313" key="2">
    <source>
        <dbReference type="Proteomes" id="UP000274201"/>
    </source>
</evidence>
<gene>
    <name evidence="1" type="ORF">NCTC12905_01246</name>
</gene>
<evidence type="ECO:0008006" key="3">
    <source>
        <dbReference type="Google" id="ProtNLM"/>
    </source>
</evidence>
<dbReference type="EMBL" id="LR134529">
    <property type="protein sequence ID" value="VEJ45584.1"/>
    <property type="molecule type" value="Genomic_DNA"/>
</dbReference>
<dbReference type="RefSeq" id="WP_126603540.1">
    <property type="nucleotide sequence ID" value="NZ_LR134529.1"/>
</dbReference>
<protein>
    <recommendedName>
        <fullName evidence="3">Lipoprotein</fullName>
    </recommendedName>
</protein>
<evidence type="ECO:0000313" key="1">
    <source>
        <dbReference type="EMBL" id="VEJ45584.1"/>
    </source>
</evidence>
<dbReference type="OrthoDB" id="7923301at2"/>
<dbReference type="AlphaFoldDB" id="A0A3S5AV73"/>
<dbReference type="PROSITE" id="PS51257">
    <property type="entry name" value="PROKAR_LIPOPROTEIN"/>
    <property type="match status" value="1"/>
</dbReference>
<proteinExistence type="predicted"/>
<organism evidence="1 2">
    <name type="scientific">Bartonella vinsonii</name>
    <name type="common">Rochalimaea vinsonii</name>
    <dbReference type="NCBI Taxonomy" id="33047"/>
    <lineage>
        <taxon>Bacteria</taxon>
        <taxon>Pseudomonadati</taxon>
        <taxon>Pseudomonadota</taxon>
        <taxon>Alphaproteobacteria</taxon>
        <taxon>Hyphomicrobiales</taxon>
        <taxon>Bartonellaceae</taxon>
        <taxon>Bartonella</taxon>
    </lineage>
</organism>
<name>A0A3S5AV73_BARVI</name>